<evidence type="ECO:0000313" key="5">
    <source>
        <dbReference type="Proteomes" id="UP000504638"/>
    </source>
</evidence>
<dbReference type="PANTHER" id="PTHR12455">
    <property type="entry name" value="NUCLEOLAR COMPLEX PROTEIN 4"/>
    <property type="match status" value="1"/>
</dbReference>
<comment type="similarity">
    <text evidence="1">Belongs to the CBF/MAK21 family.</text>
</comment>
<protein>
    <submittedName>
        <fullName evidence="4 6">CBF-domain-containing protein</fullName>
    </submittedName>
</protein>
<feature type="compositionally biased region" description="Acidic residues" evidence="2">
    <location>
        <begin position="422"/>
        <end position="432"/>
    </location>
</feature>
<sequence length="536" mass="60693">MAKSTMKRKRETDPNTRDGSSDSKAAKRLQEQDRIDQLAQGIIESRENYNDLIELLAAAERSEQGKGGLQRHAVASLFGVFSHLIESGNFKKSKGTPQKEVVIVEWLRERLVEFTEALLQQLPGNENSYLPVLIGLARVETQHASPEALWQDGIFARTVRKLSLSGEDFANARTVFVGDYIKGYRDSPFHLFKVARKLLKQRRGDTEADLLRSNLLHTLIDTEPVPQILESENFLFAQDGKRARLAGSEQELKREGQELWLDLFKTGLSKPQQKLVLSKTAELVAPCFSKPELLLDFLTDSYNTGGSVSLLALSGVYYLIQERNLEYPSFFQKLYSLLDDDLLHSKHRSRFFRLLETFLSSTHLPSALLASFMKKLSRLALHGPPGGVVIVIPLVYNLLRKNPSTTFMIHRETRDPEAREEIENEGMDDPFDDAETDPLDTRAIDSCLWELDALTTHYHPNVATVAKIIAQEFRKEAYSLEDFLDYSYASIIESELSKEMKNVPVVEYEIPKRIFTGEGVGELNNLGQLMNSILAQ</sequence>
<evidence type="ECO:0000313" key="6">
    <source>
        <dbReference type="RefSeq" id="XP_033535637.1"/>
    </source>
</evidence>
<dbReference type="GO" id="GO:0042254">
    <property type="term" value="P:ribosome biogenesis"/>
    <property type="evidence" value="ECO:0007669"/>
    <property type="project" value="InterPro"/>
</dbReference>
<feature type="domain" description="CCAAT-binding factor" evidence="3">
    <location>
        <begin position="309"/>
        <end position="466"/>
    </location>
</feature>
<gene>
    <name evidence="4 6" type="ORF">P152DRAFT_506744</name>
</gene>
<dbReference type="InterPro" id="IPR005612">
    <property type="entry name" value="CCAAT-binding_factor"/>
</dbReference>
<evidence type="ECO:0000256" key="1">
    <source>
        <dbReference type="ARBA" id="ARBA00007797"/>
    </source>
</evidence>
<proteinExistence type="inferred from homology"/>
<dbReference type="Proteomes" id="UP000504638">
    <property type="component" value="Unplaced"/>
</dbReference>
<dbReference type="RefSeq" id="XP_033535637.1">
    <property type="nucleotide sequence ID" value="XM_033682495.1"/>
</dbReference>
<keyword evidence="5" id="KW-1185">Reference proteome</keyword>
<dbReference type="GeneID" id="54423065"/>
<dbReference type="AlphaFoldDB" id="A0A6G1G7U2"/>
<dbReference type="Pfam" id="PF03914">
    <property type="entry name" value="CBF"/>
    <property type="match status" value="1"/>
</dbReference>
<feature type="region of interest" description="Disordered" evidence="2">
    <location>
        <begin position="413"/>
        <end position="432"/>
    </location>
</feature>
<name>A0A6G1G7U2_9PEZI</name>
<feature type="region of interest" description="Disordered" evidence="2">
    <location>
        <begin position="1"/>
        <end position="31"/>
    </location>
</feature>
<evidence type="ECO:0000259" key="3">
    <source>
        <dbReference type="Pfam" id="PF03914"/>
    </source>
</evidence>
<dbReference type="OrthoDB" id="10263185at2759"/>
<dbReference type="GO" id="GO:0032040">
    <property type="term" value="C:small-subunit processome"/>
    <property type="evidence" value="ECO:0007669"/>
    <property type="project" value="TreeGrafter"/>
</dbReference>
<feature type="compositionally biased region" description="Basic and acidic residues" evidence="2">
    <location>
        <begin position="10"/>
        <end position="31"/>
    </location>
</feature>
<evidence type="ECO:0000256" key="2">
    <source>
        <dbReference type="SAM" id="MobiDB-lite"/>
    </source>
</evidence>
<evidence type="ECO:0000313" key="4">
    <source>
        <dbReference type="EMBL" id="KAF1814006.1"/>
    </source>
</evidence>
<reference evidence="6" key="3">
    <citation type="submission" date="2025-04" db="UniProtKB">
        <authorList>
            <consortium name="RefSeq"/>
        </authorList>
    </citation>
    <scope>IDENTIFICATION</scope>
    <source>
        <strain evidence="6">CBS 781.70</strain>
    </source>
</reference>
<dbReference type="EMBL" id="ML975154">
    <property type="protein sequence ID" value="KAF1814006.1"/>
    <property type="molecule type" value="Genomic_DNA"/>
</dbReference>
<dbReference type="GO" id="GO:0030692">
    <property type="term" value="C:Noc4p-Nop14p complex"/>
    <property type="evidence" value="ECO:0007669"/>
    <property type="project" value="TreeGrafter"/>
</dbReference>
<reference evidence="4 6" key="1">
    <citation type="submission" date="2020-01" db="EMBL/GenBank/DDBJ databases">
        <authorList>
            <consortium name="DOE Joint Genome Institute"/>
            <person name="Haridas S."/>
            <person name="Albert R."/>
            <person name="Binder M."/>
            <person name="Bloem J."/>
            <person name="Labutti K."/>
            <person name="Salamov A."/>
            <person name="Andreopoulos B."/>
            <person name="Baker S.E."/>
            <person name="Barry K."/>
            <person name="Bills G."/>
            <person name="Bluhm B.H."/>
            <person name="Cannon C."/>
            <person name="Castanera R."/>
            <person name="Culley D.E."/>
            <person name="Daum C."/>
            <person name="Ezra D."/>
            <person name="Gonzalez J.B."/>
            <person name="Henrissat B."/>
            <person name="Kuo A."/>
            <person name="Liang C."/>
            <person name="Lipzen A."/>
            <person name="Lutzoni F."/>
            <person name="Magnuson J."/>
            <person name="Mondo S."/>
            <person name="Nolan M."/>
            <person name="Ohm R."/>
            <person name="Pangilinan J."/>
            <person name="Park H.-J."/>
            <person name="Ramirez L."/>
            <person name="Alfaro M."/>
            <person name="Sun H."/>
            <person name="Tritt A."/>
            <person name="Yoshinaga Y."/>
            <person name="Zwiers L.-H."/>
            <person name="Turgeon B.G."/>
            <person name="Goodwin S.B."/>
            <person name="Spatafora J.W."/>
            <person name="Crous P.W."/>
            <person name="Grigoriev I.V."/>
        </authorList>
    </citation>
    <scope>NUCLEOTIDE SEQUENCE</scope>
    <source>
        <strain evidence="4 6">CBS 781.70</strain>
    </source>
</reference>
<reference evidence="6" key="2">
    <citation type="submission" date="2020-04" db="EMBL/GenBank/DDBJ databases">
        <authorList>
            <consortium name="NCBI Genome Project"/>
        </authorList>
    </citation>
    <scope>NUCLEOTIDE SEQUENCE</scope>
    <source>
        <strain evidence="6">CBS 781.70</strain>
    </source>
</reference>
<dbReference type="InterPro" id="IPR027193">
    <property type="entry name" value="Noc4"/>
</dbReference>
<dbReference type="PANTHER" id="PTHR12455:SF0">
    <property type="entry name" value="NUCLEOLAR COMPLEX PROTEIN 4 HOMOLOG"/>
    <property type="match status" value="1"/>
</dbReference>
<organism evidence="4">
    <name type="scientific">Eremomyces bilateralis CBS 781.70</name>
    <dbReference type="NCBI Taxonomy" id="1392243"/>
    <lineage>
        <taxon>Eukaryota</taxon>
        <taxon>Fungi</taxon>
        <taxon>Dikarya</taxon>
        <taxon>Ascomycota</taxon>
        <taxon>Pezizomycotina</taxon>
        <taxon>Dothideomycetes</taxon>
        <taxon>Dothideomycetes incertae sedis</taxon>
        <taxon>Eremomycetales</taxon>
        <taxon>Eremomycetaceae</taxon>
        <taxon>Eremomyces</taxon>
    </lineage>
</organism>
<accession>A0A6G1G7U2</accession>